<feature type="compositionally biased region" description="Low complexity" evidence="1">
    <location>
        <begin position="257"/>
        <end position="267"/>
    </location>
</feature>
<comment type="caution">
    <text evidence="2">The sequence shown here is derived from an EMBL/GenBank/DDBJ whole genome shotgun (WGS) entry which is preliminary data.</text>
</comment>
<organism evidence="2 3">
    <name type="scientific">Entomortierella chlamydospora</name>
    <dbReference type="NCBI Taxonomy" id="101097"/>
    <lineage>
        <taxon>Eukaryota</taxon>
        <taxon>Fungi</taxon>
        <taxon>Fungi incertae sedis</taxon>
        <taxon>Mucoromycota</taxon>
        <taxon>Mortierellomycotina</taxon>
        <taxon>Mortierellomycetes</taxon>
        <taxon>Mortierellales</taxon>
        <taxon>Mortierellaceae</taxon>
        <taxon>Entomortierella</taxon>
    </lineage>
</organism>
<dbReference type="EMBL" id="JAAAID010003167">
    <property type="protein sequence ID" value="KAG0000166.1"/>
    <property type="molecule type" value="Genomic_DNA"/>
</dbReference>
<evidence type="ECO:0000256" key="1">
    <source>
        <dbReference type="SAM" id="MobiDB-lite"/>
    </source>
</evidence>
<feature type="compositionally biased region" description="Basic residues" evidence="1">
    <location>
        <begin position="352"/>
        <end position="362"/>
    </location>
</feature>
<feature type="region of interest" description="Disordered" evidence="1">
    <location>
        <begin position="250"/>
        <end position="283"/>
    </location>
</feature>
<feature type="region of interest" description="Disordered" evidence="1">
    <location>
        <begin position="80"/>
        <end position="104"/>
    </location>
</feature>
<dbReference type="AlphaFoldDB" id="A0A9P6MHB8"/>
<evidence type="ECO:0000313" key="2">
    <source>
        <dbReference type="EMBL" id="KAG0000166.1"/>
    </source>
</evidence>
<proteinExistence type="predicted"/>
<dbReference type="Proteomes" id="UP000703661">
    <property type="component" value="Unassembled WGS sequence"/>
</dbReference>
<feature type="compositionally biased region" description="Polar residues" evidence="1">
    <location>
        <begin position="80"/>
        <end position="89"/>
    </location>
</feature>
<feature type="compositionally biased region" description="Low complexity" evidence="1">
    <location>
        <begin position="217"/>
        <end position="228"/>
    </location>
</feature>
<feature type="region of interest" description="Disordered" evidence="1">
    <location>
        <begin position="144"/>
        <end position="232"/>
    </location>
</feature>
<sequence length="545" mass="58838">MASIMLFPTVATHQRLPHLSKEPKESKAQKDIKDLKVLDNRTHLLPQDNDHHPSSTIDVSKQALSLSSSEGSQLVITASNTQSGEQKLPQQHGHKNAYPQDKANMSINTTSNNDLIKAPTMAATPTTTTKALNTGPLVDIATYGPASDNEATESLHGNVYPKQGDQTSHEQEHATLLQGHHQHHAPQQQQMHPLNMPHGSNSSVTTPLSALPPPGVSASASSSSSSSSLHESKMIKTALHDAFGCLYQPAQHTHQPSSSTLSSTASTPRLGSGRLPATTTSSLRSGEVTPLLGISPRASPMLRPHLGTSAPITPLELTSSADGHLGGGYFGLHGPSSHSNNMGVSGTSSKHLNTHHHHHLTRRTPSLHQDDTYHHYHHVHRQYPQSHGRHNYETDSPKSLSRRSSLDFNLNPVEHPVLCSLHALNQTHPHPSEHYHPHLGHDLGHDCVPITPADCLNGGSESRDSSAITVASAQTSVQKQSMPNTQPPIQLQHPPMPQKQQQHPVMPGELLSTNTYIKNPNDGKSPFPMDSNCDGPHSIGLLDKL</sequence>
<protein>
    <submittedName>
        <fullName evidence="2">Uncharacterized protein</fullName>
    </submittedName>
</protein>
<gene>
    <name evidence="2" type="ORF">BGZ80_006413</name>
</gene>
<evidence type="ECO:0000313" key="3">
    <source>
        <dbReference type="Proteomes" id="UP000703661"/>
    </source>
</evidence>
<name>A0A9P6MHB8_9FUNG</name>
<feature type="region of interest" description="Disordered" evidence="1">
    <location>
        <begin position="328"/>
        <end position="364"/>
    </location>
</feature>
<reference evidence="2" key="1">
    <citation type="journal article" date="2020" name="Fungal Divers.">
        <title>Resolving the Mortierellaceae phylogeny through synthesis of multi-gene phylogenetics and phylogenomics.</title>
        <authorList>
            <person name="Vandepol N."/>
            <person name="Liber J."/>
            <person name="Desiro A."/>
            <person name="Na H."/>
            <person name="Kennedy M."/>
            <person name="Barry K."/>
            <person name="Grigoriev I.V."/>
            <person name="Miller A.N."/>
            <person name="O'Donnell K."/>
            <person name="Stajich J.E."/>
            <person name="Bonito G."/>
        </authorList>
    </citation>
    <scope>NUCLEOTIDE SEQUENCE</scope>
    <source>
        <strain evidence="2">NRRL 2769</strain>
    </source>
</reference>
<feature type="region of interest" description="Disordered" evidence="1">
    <location>
        <begin position="380"/>
        <end position="404"/>
    </location>
</feature>
<feature type="compositionally biased region" description="Polar residues" evidence="1">
    <location>
        <begin position="336"/>
        <end position="346"/>
    </location>
</feature>
<feature type="compositionally biased region" description="Polar residues" evidence="1">
    <location>
        <begin position="198"/>
        <end position="208"/>
    </location>
</feature>
<accession>A0A9P6MHB8</accession>
<feature type="region of interest" description="Disordered" evidence="1">
    <location>
        <begin position="519"/>
        <end position="545"/>
    </location>
</feature>
<keyword evidence="3" id="KW-1185">Reference proteome</keyword>